<keyword evidence="3 6" id="KW-0812">Transmembrane</keyword>
<dbReference type="AlphaFoldDB" id="A0A1S7DUY4"/>
<gene>
    <name evidence="7" type="ORF">AB406_1994</name>
</gene>
<feature type="transmembrane region" description="Helical" evidence="6">
    <location>
        <begin position="6"/>
        <end position="23"/>
    </location>
</feature>
<feature type="transmembrane region" description="Helical" evidence="6">
    <location>
        <begin position="182"/>
        <end position="202"/>
    </location>
</feature>
<dbReference type="PANTHER" id="PTHR31885">
    <property type="entry name" value="GH04784P"/>
    <property type="match status" value="1"/>
</dbReference>
<accession>A0A1S7DUY4</accession>
<evidence type="ECO:0000256" key="1">
    <source>
        <dbReference type="ARBA" id="ARBA00004141"/>
    </source>
</evidence>
<name>A0A1S7DUY4_RIEAN</name>
<evidence type="ECO:0000313" key="7">
    <source>
        <dbReference type="EMBL" id="AQY22935.1"/>
    </source>
</evidence>
<protein>
    <recommendedName>
        <fullName evidence="9">Lysoplasmalogenase</fullName>
    </recommendedName>
</protein>
<sequence>MKKTVYIILLSIVFIMDLLGIYFDKIGIRIYSKPLLIPTIALIYYQLNKLESLRNNKLFLTGLFFSFLGDIFLLKDSGFLYGLASFLLAHIFYIICFYRIIPPRFSLVKLLPIAVYLVSFISLFWSHLGDMKTPVIVYASAISVMFYFALYINSKYIKLGALFFVISDTILAHSIFFEYNVYKGLAVMVTYIIAQVCLAYGIHKTSGNQKHLNA</sequence>
<proteinExistence type="inferred from homology"/>
<dbReference type="GO" id="GO:0016787">
    <property type="term" value="F:hydrolase activity"/>
    <property type="evidence" value="ECO:0007669"/>
    <property type="project" value="TreeGrafter"/>
</dbReference>
<evidence type="ECO:0000313" key="8">
    <source>
        <dbReference type="Proteomes" id="UP000189883"/>
    </source>
</evidence>
<feature type="transmembrane region" description="Helical" evidence="6">
    <location>
        <begin position="80"/>
        <end position="98"/>
    </location>
</feature>
<organism evidence="7 8">
    <name type="scientific">Riemerella anatipestifer</name>
    <name type="common">Moraxella anatipestifer</name>
    <dbReference type="NCBI Taxonomy" id="34085"/>
    <lineage>
        <taxon>Bacteria</taxon>
        <taxon>Pseudomonadati</taxon>
        <taxon>Bacteroidota</taxon>
        <taxon>Flavobacteriia</taxon>
        <taxon>Flavobacteriales</taxon>
        <taxon>Weeksellaceae</taxon>
        <taxon>Riemerella</taxon>
    </lineage>
</organism>
<dbReference type="RefSeq" id="WP_079208101.1">
    <property type="nucleotide sequence ID" value="NZ_CP011859.1"/>
</dbReference>
<evidence type="ECO:0000256" key="2">
    <source>
        <dbReference type="ARBA" id="ARBA00007375"/>
    </source>
</evidence>
<feature type="transmembrane region" description="Helical" evidence="6">
    <location>
        <begin position="110"/>
        <end position="129"/>
    </location>
</feature>
<dbReference type="PANTHER" id="PTHR31885:SF6">
    <property type="entry name" value="GH04784P"/>
    <property type="match status" value="1"/>
</dbReference>
<feature type="transmembrane region" description="Helical" evidence="6">
    <location>
        <begin position="135"/>
        <end position="152"/>
    </location>
</feature>
<keyword evidence="4 6" id="KW-1133">Transmembrane helix</keyword>
<dbReference type="InterPro" id="IPR012506">
    <property type="entry name" value="TMEM86B-like"/>
</dbReference>
<dbReference type="Proteomes" id="UP000189883">
    <property type="component" value="Chromosome"/>
</dbReference>
<evidence type="ECO:0000256" key="4">
    <source>
        <dbReference type="ARBA" id="ARBA00022989"/>
    </source>
</evidence>
<evidence type="ECO:0008006" key="9">
    <source>
        <dbReference type="Google" id="ProtNLM"/>
    </source>
</evidence>
<evidence type="ECO:0000256" key="5">
    <source>
        <dbReference type="ARBA" id="ARBA00023136"/>
    </source>
</evidence>
<feature type="transmembrane region" description="Helical" evidence="6">
    <location>
        <begin position="159"/>
        <end position="176"/>
    </location>
</feature>
<comment type="similarity">
    <text evidence="2">Belongs to the TMEM86 family.</text>
</comment>
<dbReference type="Pfam" id="PF07947">
    <property type="entry name" value="YhhN"/>
    <property type="match status" value="1"/>
</dbReference>
<keyword evidence="5 6" id="KW-0472">Membrane</keyword>
<evidence type="ECO:0000256" key="6">
    <source>
        <dbReference type="SAM" id="Phobius"/>
    </source>
</evidence>
<dbReference type="EMBL" id="CP011859">
    <property type="protein sequence ID" value="AQY22935.1"/>
    <property type="molecule type" value="Genomic_DNA"/>
</dbReference>
<reference evidence="7 8" key="1">
    <citation type="submission" date="2015-06" db="EMBL/GenBank/DDBJ databases">
        <title>R. anatipestifer strain HXb2 is the most virulent strain so far, and the genome sequence would help us uncover the pathogenesis.</title>
        <authorList>
            <person name="Hu Q."/>
            <person name="Qi J."/>
            <person name="Bo H."/>
            <person name="Liu G."/>
            <person name="Tao M."/>
            <person name="Ding Y."/>
            <person name="Xue Y."/>
        </authorList>
    </citation>
    <scope>NUCLEOTIDE SEQUENCE [LARGE SCALE GENOMIC DNA]</scope>
    <source>
        <strain evidence="7 8">HXb2</strain>
    </source>
</reference>
<feature type="transmembrane region" description="Helical" evidence="6">
    <location>
        <begin position="58"/>
        <end position="74"/>
    </location>
</feature>
<comment type="subcellular location">
    <subcellularLocation>
        <location evidence="1">Membrane</location>
        <topology evidence="1">Multi-pass membrane protein</topology>
    </subcellularLocation>
</comment>
<dbReference type="GO" id="GO:0016020">
    <property type="term" value="C:membrane"/>
    <property type="evidence" value="ECO:0007669"/>
    <property type="project" value="UniProtKB-SubCell"/>
</dbReference>
<evidence type="ECO:0000256" key="3">
    <source>
        <dbReference type="ARBA" id="ARBA00022692"/>
    </source>
</evidence>